<evidence type="ECO:0000313" key="6">
    <source>
        <dbReference type="EMBL" id="RDJ29317.1"/>
    </source>
</evidence>
<evidence type="ECO:0000256" key="3">
    <source>
        <dbReference type="ARBA" id="ARBA00023125"/>
    </source>
</evidence>
<protein>
    <submittedName>
        <fullName evidence="6">LysR family transcriptional regulator</fullName>
    </submittedName>
</protein>
<comment type="similarity">
    <text evidence="1">Belongs to the LysR transcriptional regulatory family.</text>
</comment>
<feature type="domain" description="HTH lysR-type" evidence="5">
    <location>
        <begin position="1"/>
        <end position="61"/>
    </location>
</feature>
<dbReference type="Pfam" id="PF03466">
    <property type="entry name" value="LysR_substrate"/>
    <property type="match status" value="1"/>
</dbReference>
<dbReference type="CDD" id="cd08474">
    <property type="entry name" value="PBP2_CrgA_like_5"/>
    <property type="match status" value="1"/>
</dbReference>
<keyword evidence="2" id="KW-0805">Transcription regulation</keyword>
<evidence type="ECO:0000256" key="2">
    <source>
        <dbReference type="ARBA" id="ARBA00023015"/>
    </source>
</evidence>
<proteinExistence type="inferred from homology"/>
<dbReference type="Proteomes" id="UP000255207">
    <property type="component" value="Unassembled WGS sequence"/>
</dbReference>
<dbReference type="Gene3D" id="3.40.190.290">
    <property type="match status" value="1"/>
</dbReference>
<dbReference type="SUPFAM" id="SSF53850">
    <property type="entry name" value="Periplasmic binding protein-like II"/>
    <property type="match status" value="1"/>
</dbReference>
<dbReference type="PANTHER" id="PTHR30537">
    <property type="entry name" value="HTH-TYPE TRANSCRIPTIONAL REGULATOR"/>
    <property type="match status" value="1"/>
</dbReference>
<organism evidence="6 7">
    <name type="scientific">Bosea caraganae</name>
    <dbReference type="NCBI Taxonomy" id="2763117"/>
    <lineage>
        <taxon>Bacteria</taxon>
        <taxon>Pseudomonadati</taxon>
        <taxon>Pseudomonadota</taxon>
        <taxon>Alphaproteobacteria</taxon>
        <taxon>Hyphomicrobiales</taxon>
        <taxon>Boseaceae</taxon>
        <taxon>Bosea</taxon>
    </lineage>
</organism>
<dbReference type="PANTHER" id="PTHR30537:SF1">
    <property type="entry name" value="HTH-TYPE TRANSCRIPTIONAL REGULATOR PGRR"/>
    <property type="match status" value="1"/>
</dbReference>
<dbReference type="Pfam" id="PF00126">
    <property type="entry name" value="HTH_1"/>
    <property type="match status" value="1"/>
</dbReference>
<dbReference type="SUPFAM" id="SSF46785">
    <property type="entry name" value="Winged helix' DNA-binding domain"/>
    <property type="match status" value="1"/>
</dbReference>
<dbReference type="GO" id="GO:0006351">
    <property type="term" value="P:DNA-templated transcription"/>
    <property type="evidence" value="ECO:0007669"/>
    <property type="project" value="TreeGrafter"/>
</dbReference>
<sequence>MRGSEFADLKAFCAVAEESSFARAAARLGVSASALSQTVRGLEERLDVRLLNRTTRSVTMTQAGAALFERVSPLFGAFAAALVDLGQFRAEPAGAVRINAPRVVVQHLIVPKLGAFQRAYPAIELEIAVENRITDIVAGRFDAGIRLGERLEKDMVAVRLGGELGMAVVASPDYLARHGAPATPQDLHRHACIRYRWPSDGTIYRWEFEREGEEFAVAVDGPLIVNDSELMIDAAIEGVGIAYLLDIQARAGLESGKLVSLLPEWTPRFPGFYLYHSGRRQRPPTLQAFIDVFRR</sequence>
<gene>
    <name evidence="6" type="ORF">DWE98_01805</name>
</gene>
<evidence type="ECO:0000256" key="1">
    <source>
        <dbReference type="ARBA" id="ARBA00009437"/>
    </source>
</evidence>
<dbReference type="GO" id="GO:0043565">
    <property type="term" value="F:sequence-specific DNA binding"/>
    <property type="evidence" value="ECO:0007669"/>
    <property type="project" value="TreeGrafter"/>
</dbReference>
<dbReference type="OrthoDB" id="9813056at2"/>
<evidence type="ECO:0000313" key="7">
    <source>
        <dbReference type="Proteomes" id="UP000255207"/>
    </source>
</evidence>
<dbReference type="EMBL" id="QQTP01000001">
    <property type="protein sequence ID" value="RDJ29317.1"/>
    <property type="molecule type" value="Genomic_DNA"/>
</dbReference>
<dbReference type="GO" id="GO:0003700">
    <property type="term" value="F:DNA-binding transcription factor activity"/>
    <property type="evidence" value="ECO:0007669"/>
    <property type="project" value="InterPro"/>
</dbReference>
<evidence type="ECO:0000256" key="4">
    <source>
        <dbReference type="ARBA" id="ARBA00023163"/>
    </source>
</evidence>
<dbReference type="PROSITE" id="PS50931">
    <property type="entry name" value="HTH_LYSR"/>
    <property type="match status" value="1"/>
</dbReference>
<evidence type="ECO:0000259" key="5">
    <source>
        <dbReference type="PROSITE" id="PS50931"/>
    </source>
</evidence>
<name>A0A370LBI0_9HYPH</name>
<dbReference type="Gene3D" id="1.10.10.10">
    <property type="entry name" value="Winged helix-like DNA-binding domain superfamily/Winged helix DNA-binding domain"/>
    <property type="match status" value="1"/>
</dbReference>
<dbReference type="FunFam" id="1.10.10.10:FF:000001">
    <property type="entry name" value="LysR family transcriptional regulator"/>
    <property type="match status" value="1"/>
</dbReference>
<keyword evidence="3" id="KW-0238">DNA-binding</keyword>
<dbReference type="InterPro" id="IPR000847">
    <property type="entry name" value="LysR_HTH_N"/>
</dbReference>
<reference evidence="7" key="1">
    <citation type="submission" date="2018-07" db="EMBL/GenBank/DDBJ databases">
        <authorList>
            <person name="Safronova V.I."/>
            <person name="Chirak E.R."/>
            <person name="Sazanova A.L."/>
        </authorList>
    </citation>
    <scope>NUCLEOTIDE SEQUENCE [LARGE SCALE GENOMIC DNA]</scope>
    <source>
        <strain evidence="7">RCAM04685</strain>
    </source>
</reference>
<accession>A0A370LBI0</accession>
<keyword evidence="7" id="KW-1185">Reference proteome</keyword>
<dbReference type="InterPro" id="IPR036390">
    <property type="entry name" value="WH_DNA-bd_sf"/>
</dbReference>
<dbReference type="AlphaFoldDB" id="A0A370LBI0"/>
<dbReference type="InterPro" id="IPR058163">
    <property type="entry name" value="LysR-type_TF_proteobact-type"/>
</dbReference>
<dbReference type="InterPro" id="IPR036388">
    <property type="entry name" value="WH-like_DNA-bd_sf"/>
</dbReference>
<comment type="caution">
    <text evidence="6">The sequence shown here is derived from an EMBL/GenBank/DDBJ whole genome shotgun (WGS) entry which is preliminary data.</text>
</comment>
<dbReference type="InterPro" id="IPR005119">
    <property type="entry name" value="LysR_subst-bd"/>
</dbReference>
<dbReference type="RefSeq" id="WP_114827435.1">
    <property type="nucleotide sequence ID" value="NZ_QQTO01000019.1"/>
</dbReference>
<keyword evidence="4" id="KW-0804">Transcription</keyword>